<comment type="caution">
    <text evidence="2">The sequence shown here is derived from an EMBL/GenBank/DDBJ whole genome shotgun (WGS) entry which is preliminary data.</text>
</comment>
<feature type="domain" description="Neurotransmitter-gated ion-channel ligand-binding" evidence="1">
    <location>
        <begin position="20"/>
        <end position="110"/>
    </location>
</feature>
<dbReference type="AlphaFoldDB" id="A0A8X6JGS3"/>
<accession>A0A8X6JGS3</accession>
<organism evidence="2 3">
    <name type="scientific">Nephila pilipes</name>
    <name type="common">Giant wood spider</name>
    <name type="synonym">Nephila maculata</name>
    <dbReference type="NCBI Taxonomy" id="299642"/>
    <lineage>
        <taxon>Eukaryota</taxon>
        <taxon>Metazoa</taxon>
        <taxon>Ecdysozoa</taxon>
        <taxon>Arthropoda</taxon>
        <taxon>Chelicerata</taxon>
        <taxon>Arachnida</taxon>
        <taxon>Araneae</taxon>
        <taxon>Araneomorphae</taxon>
        <taxon>Entelegynae</taxon>
        <taxon>Araneoidea</taxon>
        <taxon>Nephilidae</taxon>
        <taxon>Nephila</taxon>
    </lineage>
</organism>
<name>A0A8X6JGS3_NEPPI</name>
<dbReference type="InterPro" id="IPR006202">
    <property type="entry name" value="Neur_chan_lig-bd"/>
</dbReference>
<dbReference type="SUPFAM" id="SSF63712">
    <property type="entry name" value="Nicotinic receptor ligand binding domain-like"/>
    <property type="match status" value="1"/>
</dbReference>
<sequence>MCLEHEPPVSEPCEDQDCFDLIPEGYRKYVTPRTPNGERLNVTFSLSIFDMDEINTEKMDFRLHGYVHSVWSDMRLIMNGSEVNNGKCAKHIWTPEVVFEAVKSADLFGSSYLHISLDKIVNMAQRFDS</sequence>
<protein>
    <recommendedName>
        <fullName evidence="1">Neurotransmitter-gated ion-channel ligand-binding domain-containing protein</fullName>
    </recommendedName>
</protein>
<evidence type="ECO:0000313" key="3">
    <source>
        <dbReference type="Proteomes" id="UP000887013"/>
    </source>
</evidence>
<dbReference type="Gene3D" id="2.70.170.10">
    <property type="entry name" value="Neurotransmitter-gated ion-channel ligand-binding domain"/>
    <property type="match status" value="1"/>
</dbReference>
<keyword evidence="3" id="KW-1185">Reference proteome</keyword>
<reference evidence="2" key="1">
    <citation type="submission" date="2020-08" db="EMBL/GenBank/DDBJ databases">
        <title>Multicomponent nature underlies the extraordinary mechanical properties of spider dragline silk.</title>
        <authorList>
            <person name="Kono N."/>
            <person name="Nakamura H."/>
            <person name="Mori M."/>
            <person name="Yoshida Y."/>
            <person name="Ohtoshi R."/>
            <person name="Malay A.D."/>
            <person name="Moran D.A.P."/>
            <person name="Tomita M."/>
            <person name="Numata K."/>
            <person name="Arakawa K."/>
        </authorList>
    </citation>
    <scope>NUCLEOTIDE SEQUENCE</scope>
</reference>
<dbReference type="GO" id="GO:0016020">
    <property type="term" value="C:membrane"/>
    <property type="evidence" value="ECO:0007669"/>
    <property type="project" value="InterPro"/>
</dbReference>
<dbReference type="OrthoDB" id="6431928at2759"/>
<dbReference type="Pfam" id="PF02931">
    <property type="entry name" value="Neur_chan_LBD"/>
    <property type="match status" value="1"/>
</dbReference>
<dbReference type="GO" id="GO:0005230">
    <property type="term" value="F:extracellular ligand-gated monoatomic ion channel activity"/>
    <property type="evidence" value="ECO:0007669"/>
    <property type="project" value="InterPro"/>
</dbReference>
<proteinExistence type="predicted"/>
<dbReference type="Proteomes" id="UP000887013">
    <property type="component" value="Unassembled WGS sequence"/>
</dbReference>
<evidence type="ECO:0000259" key="1">
    <source>
        <dbReference type="Pfam" id="PF02931"/>
    </source>
</evidence>
<evidence type="ECO:0000313" key="2">
    <source>
        <dbReference type="EMBL" id="GFS29114.1"/>
    </source>
</evidence>
<gene>
    <name evidence="2" type="ORF">NPIL_655401</name>
</gene>
<dbReference type="EMBL" id="BMAW01041543">
    <property type="protein sequence ID" value="GFS29114.1"/>
    <property type="molecule type" value="Genomic_DNA"/>
</dbReference>
<dbReference type="InterPro" id="IPR036734">
    <property type="entry name" value="Neur_chan_lig-bd_sf"/>
</dbReference>